<evidence type="ECO:0000313" key="4">
    <source>
        <dbReference type="Proteomes" id="UP000267469"/>
    </source>
</evidence>
<dbReference type="PANTHER" id="PTHR46268">
    <property type="entry name" value="STRESS RESPONSE PROTEIN NHAX"/>
    <property type="match status" value="1"/>
</dbReference>
<dbReference type="InterPro" id="IPR014729">
    <property type="entry name" value="Rossmann-like_a/b/a_fold"/>
</dbReference>
<proteinExistence type="inferred from homology"/>
<feature type="domain" description="UspA" evidence="2">
    <location>
        <begin position="1"/>
        <end position="146"/>
    </location>
</feature>
<accession>A0A3N0EC25</accession>
<evidence type="ECO:0000313" key="3">
    <source>
        <dbReference type="EMBL" id="RNL85373.1"/>
    </source>
</evidence>
<dbReference type="Proteomes" id="UP000267469">
    <property type="component" value="Unassembled WGS sequence"/>
</dbReference>
<dbReference type="AlphaFoldDB" id="A0A3N0EC25"/>
<dbReference type="SUPFAM" id="SSF52402">
    <property type="entry name" value="Adenine nucleotide alpha hydrolases-like"/>
    <property type="match status" value="2"/>
</dbReference>
<dbReference type="OrthoDB" id="9788959at2"/>
<dbReference type="EMBL" id="RJTM01000090">
    <property type="protein sequence ID" value="RNL85373.1"/>
    <property type="molecule type" value="Genomic_DNA"/>
</dbReference>
<gene>
    <name evidence="3" type="ORF">ED312_12595</name>
</gene>
<dbReference type="CDD" id="cd00293">
    <property type="entry name" value="USP-like"/>
    <property type="match status" value="1"/>
</dbReference>
<sequence length="281" mass="32249">MKRILLPTDFSDHAQNAIAYATELYKHEECRFYVLNVFKVYGYSTINMMYPEPGNPAYDVAFNESQKKLKDTIRRLVFAKNPKHTFEGLSKNNFLLDAVNHLVEEKAIDMIVMGTQGAKNAKGTNYGSNAVAVMEKVTACPVLAIPSKAEFMGYREIIFPTSYELPYKKTEISPLLHIAREFKPTIRILHIRENEELTETQIENRRLLEDNLNGVKYTFHSLTNIEPAIGISCFTESRNADLITLVNRKHSLLYRLIEKPVVKGISFYTNTPILVMHVRNR</sequence>
<name>A0A3N0EC25_SINP1</name>
<dbReference type="PANTHER" id="PTHR46268:SF6">
    <property type="entry name" value="UNIVERSAL STRESS PROTEIN UP12"/>
    <property type="match status" value="1"/>
</dbReference>
<comment type="caution">
    <text evidence="3">The sequence shown here is derived from an EMBL/GenBank/DDBJ whole genome shotgun (WGS) entry which is preliminary data.</text>
</comment>
<organism evidence="3 4">
    <name type="scientific">Sinomicrobium pectinilyticum</name>
    <dbReference type="NCBI Taxonomy" id="1084421"/>
    <lineage>
        <taxon>Bacteria</taxon>
        <taxon>Pseudomonadati</taxon>
        <taxon>Bacteroidota</taxon>
        <taxon>Flavobacteriia</taxon>
        <taxon>Flavobacteriales</taxon>
        <taxon>Flavobacteriaceae</taxon>
        <taxon>Sinomicrobium</taxon>
    </lineage>
</organism>
<dbReference type="InterPro" id="IPR006015">
    <property type="entry name" value="Universal_stress_UspA"/>
</dbReference>
<dbReference type="Pfam" id="PF00582">
    <property type="entry name" value="Usp"/>
    <property type="match status" value="1"/>
</dbReference>
<keyword evidence="4" id="KW-1185">Reference proteome</keyword>
<evidence type="ECO:0000256" key="1">
    <source>
        <dbReference type="ARBA" id="ARBA00008791"/>
    </source>
</evidence>
<reference evidence="3 4" key="1">
    <citation type="submission" date="2018-10" db="EMBL/GenBank/DDBJ databases">
        <title>Sinomicrobium pectinilyticum sp. nov., a pectinase-producing bacterium isolated from alkaline and saline soil, and emended description of the genus Sinomicrobium.</title>
        <authorList>
            <person name="Cheng B."/>
            <person name="Li C."/>
            <person name="Lai Q."/>
            <person name="Du M."/>
            <person name="Shao Z."/>
            <person name="Xu P."/>
            <person name="Yang C."/>
        </authorList>
    </citation>
    <scope>NUCLEOTIDE SEQUENCE [LARGE SCALE GENOMIC DNA]</scope>
    <source>
        <strain evidence="3 4">5DNS001</strain>
    </source>
</reference>
<evidence type="ECO:0000259" key="2">
    <source>
        <dbReference type="Pfam" id="PF00582"/>
    </source>
</evidence>
<dbReference type="Gene3D" id="3.40.50.620">
    <property type="entry name" value="HUPs"/>
    <property type="match status" value="2"/>
</dbReference>
<dbReference type="RefSeq" id="WP_123216374.1">
    <property type="nucleotide sequence ID" value="NZ_RJTM01000090.1"/>
</dbReference>
<dbReference type="PRINTS" id="PR01438">
    <property type="entry name" value="UNVRSLSTRESS"/>
</dbReference>
<comment type="similarity">
    <text evidence="1">Belongs to the universal stress protein A family.</text>
</comment>
<protein>
    <submittedName>
        <fullName evidence="3">Universal stress protein</fullName>
    </submittedName>
</protein>
<dbReference type="InterPro" id="IPR006016">
    <property type="entry name" value="UspA"/>
</dbReference>